<evidence type="ECO:0000313" key="2">
    <source>
        <dbReference type="EMBL" id="POE39364.1"/>
    </source>
</evidence>
<evidence type="ECO:0008006" key="5">
    <source>
        <dbReference type="Google" id="ProtNLM"/>
    </source>
</evidence>
<dbReference type="Proteomes" id="UP001268544">
    <property type="component" value="Unassembled WGS sequence"/>
</dbReference>
<dbReference type="EMBL" id="JAVKVH010000001">
    <property type="protein sequence ID" value="MDR7625753.1"/>
    <property type="molecule type" value="Genomic_DNA"/>
</dbReference>
<name>A0A2S3UB17_LACPA</name>
<reference evidence="2 3" key="1">
    <citation type="journal article" date="2015" name="J. Am. Soc. Brew. Chem.">
        <title>Dissolved carbon dioxide selects for lactic acid bacteria able to grow in and spoil packaged beer.</title>
        <authorList>
            <person name="Bergsveinson J."/>
            <person name="Redekop A."/>
            <person name="Zoerb S."/>
            <person name="Ziola B."/>
        </authorList>
    </citation>
    <scope>NUCLEOTIDE SEQUENCE [LARGE SCALE GENOMIC DNA]</scope>
    <source>
        <strain evidence="2 3">CCC B1205</strain>
    </source>
</reference>
<proteinExistence type="predicted"/>
<sequence length="89" mass="10029">MDTKKSHDRVLGRFTTRRSGNSLSLTVPADAGANEGQEYLLLVDDDGTLKYEPQRINPWHTKAIQKIDFDAMKREIGIVSEEPSRGKEV</sequence>
<gene>
    <name evidence="2" type="ORF">ACX51_14450</name>
    <name evidence="1" type="ORF">RF672_14425</name>
</gene>
<evidence type="ECO:0000313" key="4">
    <source>
        <dbReference type="Proteomes" id="UP001268544"/>
    </source>
</evidence>
<accession>A0A2S3UB17</accession>
<evidence type="ECO:0000313" key="3">
    <source>
        <dbReference type="Proteomes" id="UP000237433"/>
    </source>
</evidence>
<dbReference type="EMBL" id="LGIY01000037">
    <property type="protein sequence ID" value="POE39364.1"/>
    <property type="molecule type" value="Genomic_DNA"/>
</dbReference>
<reference evidence="1" key="3">
    <citation type="submission" date="2024-03" db="EMBL/GenBank/DDBJ databases">
        <title>Lacticaseibacillus paracasei KCKM 0992.</title>
        <authorList>
            <person name="Kim T.W."/>
        </authorList>
    </citation>
    <scope>NUCLEOTIDE SEQUENCE</scope>
    <source>
        <strain evidence="1">KCKM 0992</strain>
    </source>
</reference>
<comment type="caution">
    <text evidence="2">The sequence shown here is derived from an EMBL/GenBank/DDBJ whole genome shotgun (WGS) entry which is preliminary data.</text>
</comment>
<dbReference type="RefSeq" id="WP_003582915.1">
    <property type="nucleotide sequence ID" value="NZ_AP018392.1"/>
</dbReference>
<protein>
    <recommendedName>
        <fullName evidence="5">AbrB family transcriptional regulator</fullName>
    </recommendedName>
</protein>
<dbReference type="AlphaFoldDB" id="A0A2S3UB17"/>
<reference evidence="4" key="2">
    <citation type="submission" date="2023-07" db="EMBL/GenBank/DDBJ databases">
        <title>Lacticaseibacillus paracasei KCKM 0992.</title>
        <authorList>
            <person name="Kim T.W."/>
        </authorList>
    </citation>
    <scope>NUCLEOTIDE SEQUENCE [LARGE SCALE GENOMIC DNA]</scope>
    <source>
        <strain evidence="4">KCKM 0992</strain>
    </source>
</reference>
<organism evidence="2 3">
    <name type="scientific">Lacticaseibacillus paracasei</name>
    <name type="common">Lactobacillus paracasei</name>
    <dbReference type="NCBI Taxonomy" id="1597"/>
    <lineage>
        <taxon>Bacteria</taxon>
        <taxon>Bacillati</taxon>
        <taxon>Bacillota</taxon>
        <taxon>Bacilli</taxon>
        <taxon>Lactobacillales</taxon>
        <taxon>Lactobacillaceae</taxon>
        <taxon>Lacticaseibacillus</taxon>
    </lineage>
</organism>
<evidence type="ECO:0000313" key="1">
    <source>
        <dbReference type="EMBL" id="MDR7625753.1"/>
    </source>
</evidence>
<dbReference type="Proteomes" id="UP000237433">
    <property type="component" value="Unassembled WGS sequence"/>
</dbReference>